<feature type="region of interest" description="Disordered" evidence="1">
    <location>
        <begin position="125"/>
        <end position="151"/>
    </location>
</feature>
<dbReference type="InterPro" id="IPR029016">
    <property type="entry name" value="GAF-like_dom_sf"/>
</dbReference>
<dbReference type="InterPro" id="IPR003018">
    <property type="entry name" value="GAF"/>
</dbReference>
<feature type="region of interest" description="Disordered" evidence="1">
    <location>
        <begin position="1"/>
        <end position="21"/>
    </location>
</feature>
<dbReference type="Gene3D" id="3.30.450.40">
    <property type="match status" value="1"/>
</dbReference>
<proteinExistence type="predicted"/>
<gene>
    <name evidence="3" type="ORF">QRX50_34930</name>
</gene>
<dbReference type="Proteomes" id="UP001236014">
    <property type="component" value="Chromosome"/>
</dbReference>
<dbReference type="EMBL" id="CP127294">
    <property type="protein sequence ID" value="WIX76622.1"/>
    <property type="molecule type" value="Genomic_DNA"/>
</dbReference>
<evidence type="ECO:0000313" key="3">
    <source>
        <dbReference type="EMBL" id="WIX76622.1"/>
    </source>
</evidence>
<organism evidence="3 4">
    <name type="scientific">Amycolatopsis carbonis</name>
    <dbReference type="NCBI Taxonomy" id="715471"/>
    <lineage>
        <taxon>Bacteria</taxon>
        <taxon>Bacillati</taxon>
        <taxon>Actinomycetota</taxon>
        <taxon>Actinomycetes</taxon>
        <taxon>Pseudonocardiales</taxon>
        <taxon>Pseudonocardiaceae</taxon>
        <taxon>Amycolatopsis</taxon>
    </lineage>
</organism>
<evidence type="ECO:0000259" key="2">
    <source>
        <dbReference type="Pfam" id="PF01590"/>
    </source>
</evidence>
<name>A0A9Y2IBE3_9PSEU</name>
<protein>
    <submittedName>
        <fullName evidence="3">GAF domain-containing protein</fullName>
    </submittedName>
</protein>
<dbReference type="Pfam" id="PF01590">
    <property type="entry name" value="GAF"/>
    <property type="match status" value="1"/>
</dbReference>
<evidence type="ECO:0000313" key="4">
    <source>
        <dbReference type="Proteomes" id="UP001236014"/>
    </source>
</evidence>
<keyword evidence="4" id="KW-1185">Reference proteome</keyword>
<reference evidence="3 4" key="1">
    <citation type="submission" date="2023-06" db="EMBL/GenBank/DDBJ databases">
        <authorList>
            <person name="Oyuntsetseg B."/>
            <person name="Kim S.B."/>
        </authorList>
    </citation>
    <scope>NUCLEOTIDE SEQUENCE [LARGE SCALE GENOMIC DNA]</scope>
    <source>
        <strain evidence="3 4">2-15</strain>
    </source>
</reference>
<accession>A0A9Y2IBE3</accession>
<dbReference type="RefSeq" id="WP_285967370.1">
    <property type="nucleotide sequence ID" value="NZ_CP127294.1"/>
</dbReference>
<dbReference type="AlphaFoldDB" id="A0A9Y2IBE3"/>
<sequence>MRAGRTVSRQFPPRPTSADTGGTAVRYVQRTAEILIVDDATRDDRFARDPYIAGLGACSLLAMPILGRGALRAVLVLENRLMRAASATERLDAVRLIAAQLAVSLDNAQLYSDLIASRAYRRRRRPGPSADRARPARWRPATSGCGVQAGW</sequence>
<evidence type="ECO:0000256" key="1">
    <source>
        <dbReference type="SAM" id="MobiDB-lite"/>
    </source>
</evidence>
<feature type="domain" description="GAF" evidence="2">
    <location>
        <begin position="19"/>
        <end position="105"/>
    </location>
</feature>
<dbReference type="KEGG" id="acab:QRX50_34930"/>
<dbReference type="SUPFAM" id="SSF55781">
    <property type="entry name" value="GAF domain-like"/>
    <property type="match status" value="1"/>
</dbReference>